<evidence type="ECO:0000313" key="3">
    <source>
        <dbReference type="RefSeq" id="XP_002734404.1"/>
    </source>
</evidence>
<organism evidence="2 3">
    <name type="scientific">Saccoglossus kowalevskii</name>
    <name type="common">Acorn worm</name>
    <dbReference type="NCBI Taxonomy" id="10224"/>
    <lineage>
        <taxon>Eukaryota</taxon>
        <taxon>Metazoa</taxon>
        <taxon>Hemichordata</taxon>
        <taxon>Enteropneusta</taxon>
        <taxon>Harrimaniidae</taxon>
        <taxon>Saccoglossus</taxon>
    </lineage>
</organism>
<name>A0ABM0GPF0_SACKO</name>
<keyword evidence="2" id="KW-1185">Reference proteome</keyword>
<evidence type="ECO:0000313" key="2">
    <source>
        <dbReference type="Proteomes" id="UP000694865"/>
    </source>
</evidence>
<accession>A0ABM0GPF0</accession>
<sequence>MEDVDGESSEWLGFNEAVDRVLDEMKEEHMKNTVVFPMLNNDQFIEQLKKDYINKEQIKISFDESARSKMKGPESLKAGMYGKYPSKVAKQAAKEVILAQVSRQGKYQLLKKAIIDVQNKSQEMDKTHTILKNQNKILRKELEKLQIRDEYRGSVEEANKELKDMVANLTEENRNLKREIERLRDQVDELKGCKDIPLVQNSIIESEEYE</sequence>
<gene>
    <name evidence="3" type="primary">LOC100372217</name>
</gene>
<reference evidence="3" key="1">
    <citation type="submission" date="2025-08" db="UniProtKB">
        <authorList>
            <consortium name="RefSeq"/>
        </authorList>
    </citation>
    <scope>IDENTIFICATION</scope>
    <source>
        <tissue evidence="3">Testes</tissue>
    </source>
</reference>
<protein>
    <submittedName>
        <fullName evidence="3">Golgin subfamily A member 5-like</fullName>
    </submittedName>
</protein>
<evidence type="ECO:0000256" key="1">
    <source>
        <dbReference type="SAM" id="Coils"/>
    </source>
</evidence>
<keyword evidence="1" id="KW-0175">Coiled coil</keyword>
<dbReference type="GeneID" id="100372217"/>
<dbReference type="RefSeq" id="XP_002734404.1">
    <property type="nucleotide sequence ID" value="XM_002734358.2"/>
</dbReference>
<proteinExistence type="predicted"/>
<dbReference type="Proteomes" id="UP000694865">
    <property type="component" value="Unplaced"/>
</dbReference>
<feature type="coiled-coil region" evidence="1">
    <location>
        <begin position="128"/>
        <end position="193"/>
    </location>
</feature>